<proteinExistence type="predicted"/>
<evidence type="ECO:0000313" key="1">
    <source>
        <dbReference type="EMBL" id="BBP45034.1"/>
    </source>
</evidence>
<evidence type="ECO:0000313" key="2">
    <source>
        <dbReference type="Proteomes" id="UP000501726"/>
    </source>
</evidence>
<organism evidence="1 2">
    <name type="scientific">Thiosulfatimonas sediminis</name>
    <dbReference type="NCBI Taxonomy" id="2675054"/>
    <lineage>
        <taxon>Bacteria</taxon>
        <taxon>Pseudomonadati</taxon>
        <taxon>Pseudomonadota</taxon>
        <taxon>Gammaproteobacteria</taxon>
        <taxon>Thiotrichales</taxon>
        <taxon>Piscirickettsiaceae</taxon>
        <taxon>Thiosulfatimonas</taxon>
    </lineage>
</organism>
<name>A0A6F8PSM5_9GAMM</name>
<keyword evidence="2" id="KW-1185">Reference proteome</keyword>
<dbReference type="Proteomes" id="UP000501726">
    <property type="component" value="Chromosome"/>
</dbReference>
<dbReference type="KEGG" id="tse:THMIRHAS_04070"/>
<dbReference type="Gene3D" id="2.30.30.400">
    <property type="entry name" value="Rof-like"/>
    <property type="match status" value="1"/>
</dbReference>
<dbReference type="InterPro" id="IPR038626">
    <property type="entry name" value="Rof-like_sf"/>
</dbReference>
<dbReference type="RefSeq" id="WP_173270160.1">
    <property type="nucleotide sequence ID" value="NZ_AP021889.1"/>
</dbReference>
<dbReference type="SUPFAM" id="SSF101744">
    <property type="entry name" value="Rof/RNase P subunit-like"/>
    <property type="match status" value="1"/>
</dbReference>
<dbReference type="InterPro" id="IPR023534">
    <property type="entry name" value="Rof/RNase_P-like"/>
</dbReference>
<reference evidence="2" key="1">
    <citation type="submission" date="2019-11" db="EMBL/GenBank/DDBJ databases">
        <title>Isolation and characterization of two novel species in the genus Thiomicrorhabdus.</title>
        <authorList>
            <person name="Mochizuki J."/>
            <person name="Kojima H."/>
            <person name="Fukui M."/>
        </authorList>
    </citation>
    <scope>NUCLEOTIDE SEQUENCE [LARGE SCALE GENOMIC DNA]</scope>
    <source>
        <strain evidence="2">aks77</strain>
    </source>
</reference>
<gene>
    <name evidence="1" type="ORF">THMIRHAS_04070</name>
</gene>
<protein>
    <submittedName>
        <fullName evidence="1">Uncharacterized protein</fullName>
    </submittedName>
</protein>
<dbReference type="AlphaFoldDB" id="A0A6F8PSM5"/>
<dbReference type="EMBL" id="AP021889">
    <property type="protein sequence ID" value="BBP45034.1"/>
    <property type="molecule type" value="Genomic_DNA"/>
</dbReference>
<accession>A0A6F8PSM5</accession>
<sequence>MPLACHYYSELEVAAMHRKEVTLIENGEVIYQGKVKTLTTQDGKEFLVTPEDEKIPLDNVDQVIT</sequence>